<dbReference type="PANTHER" id="PTHR43441:SF10">
    <property type="entry name" value="ACETYLTRANSFERASE"/>
    <property type="match status" value="1"/>
</dbReference>
<proteinExistence type="predicted"/>
<dbReference type="InterPro" id="IPR000182">
    <property type="entry name" value="GNAT_dom"/>
</dbReference>
<dbReference type="GO" id="GO:0008999">
    <property type="term" value="F:protein-N-terminal-alanine acetyltransferase activity"/>
    <property type="evidence" value="ECO:0007669"/>
    <property type="project" value="TreeGrafter"/>
</dbReference>
<evidence type="ECO:0000259" key="1">
    <source>
        <dbReference type="PROSITE" id="PS51186"/>
    </source>
</evidence>
<organism evidence="2">
    <name type="scientific">Streptomyces sp. NBC_00049</name>
    <dbReference type="NCBI Taxonomy" id="2903617"/>
    <lineage>
        <taxon>Bacteria</taxon>
        <taxon>Bacillati</taxon>
        <taxon>Actinomycetota</taxon>
        <taxon>Actinomycetes</taxon>
        <taxon>Kitasatosporales</taxon>
        <taxon>Streptomycetaceae</taxon>
        <taxon>Streptomyces</taxon>
    </lineage>
</organism>
<dbReference type="GO" id="GO:0005737">
    <property type="term" value="C:cytoplasm"/>
    <property type="evidence" value="ECO:0007669"/>
    <property type="project" value="TreeGrafter"/>
</dbReference>
<dbReference type="InterPro" id="IPR051908">
    <property type="entry name" value="Ribosomal_N-acetyltransferase"/>
</dbReference>
<accession>A0AAU2JQZ7</accession>
<dbReference type="GO" id="GO:1990189">
    <property type="term" value="F:protein N-terminal-serine acetyltransferase activity"/>
    <property type="evidence" value="ECO:0007669"/>
    <property type="project" value="TreeGrafter"/>
</dbReference>
<reference evidence="2" key="1">
    <citation type="submission" date="2022-10" db="EMBL/GenBank/DDBJ databases">
        <title>The complete genomes of actinobacterial strains from the NBC collection.</title>
        <authorList>
            <person name="Joergensen T.S."/>
            <person name="Alvarez Arevalo M."/>
            <person name="Sterndorff E.B."/>
            <person name="Faurdal D."/>
            <person name="Vuksanovic O."/>
            <person name="Mourched A.-S."/>
            <person name="Charusanti P."/>
            <person name="Shaw S."/>
            <person name="Blin K."/>
            <person name="Weber T."/>
        </authorList>
    </citation>
    <scope>NUCLEOTIDE SEQUENCE</scope>
    <source>
        <strain evidence="2">NBC_00049</strain>
    </source>
</reference>
<gene>
    <name evidence="2" type="ORF">OG327_12830</name>
</gene>
<evidence type="ECO:0000313" key="2">
    <source>
        <dbReference type="EMBL" id="WTU74146.1"/>
    </source>
</evidence>
<feature type="domain" description="N-acetyltransferase" evidence="1">
    <location>
        <begin position="11"/>
        <end position="174"/>
    </location>
</feature>
<dbReference type="PROSITE" id="PS51186">
    <property type="entry name" value="GNAT"/>
    <property type="match status" value="1"/>
</dbReference>
<dbReference type="EMBL" id="CP108264">
    <property type="protein sequence ID" value="WTU74146.1"/>
    <property type="molecule type" value="Genomic_DNA"/>
</dbReference>
<name>A0AAU2JQZ7_9ACTN</name>
<dbReference type="Pfam" id="PF13302">
    <property type="entry name" value="Acetyltransf_3"/>
    <property type="match status" value="1"/>
</dbReference>
<sequence length="193" mass="21471">MEPITLTTDRLVLRPHTPEDTAEVHAACQDPEIQRWIPVPVPYRREDAEEFVTETVARGWRDGDEFNFAVRLAEDGPLVAALCVVARGPHAHEVGYWSTAEHRGRGYMTEAVRAVTRWAFTEMGCVRLVWRAGIGNTASRAVAEKAGFTVEGVQRAGMEHRGTLRDCWVGSLLPSDLDLPSRLPYRPAVGARP</sequence>
<dbReference type="Gene3D" id="3.40.630.30">
    <property type="match status" value="1"/>
</dbReference>
<dbReference type="SUPFAM" id="SSF55729">
    <property type="entry name" value="Acyl-CoA N-acyltransferases (Nat)"/>
    <property type="match status" value="1"/>
</dbReference>
<protein>
    <submittedName>
        <fullName evidence="2">GNAT family N-acetyltransferase</fullName>
    </submittedName>
</protein>
<dbReference type="InterPro" id="IPR016181">
    <property type="entry name" value="Acyl_CoA_acyltransferase"/>
</dbReference>
<dbReference type="PANTHER" id="PTHR43441">
    <property type="entry name" value="RIBOSOMAL-PROTEIN-SERINE ACETYLTRANSFERASE"/>
    <property type="match status" value="1"/>
</dbReference>
<dbReference type="AlphaFoldDB" id="A0AAU2JQZ7"/>